<gene>
    <name evidence="1" type="ORF">BBI04_003955</name>
</gene>
<comment type="caution">
    <text evidence="1">The sequence shown here is derived from an EMBL/GenBank/DDBJ whole genome shotgun (WGS) entry which is preliminary data.</text>
</comment>
<accession>A0ABD6GCB1</accession>
<dbReference type="Proteomes" id="UP000175993">
    <property type="component" value="Unassembled WGS sequence"/>
</dbReference>
<evidence type="ECO:0000313" key="1">
    <source>
        <dbReference type="EMBL" id="MUP03974.1"/>
    </source>
</evidence>
<reference evidence="1 2" key="1">
    <citation type="submission" date="2019-11" db="EMBL/GenBank/DDBJ databases">
        <title>Whole-genome sequencing of Allorhizobium vitis.</title>
        <authorList>
            <person name="Gan H.M."/>
            <person name="Savka M.A."/>
        </authorList>
    </citation>
    <scope>NUCLEOTIDE SEQUENCE [LARGE SCALE GENOMIC DNA]</scope>
    <source>
        <strain evidence="1 2">AB4</strain>
    </source>
</reference>
<dbReference type="RefSeq" id="WP_070163876.1">
    <property type="nucleotide sequence ID" value="NZ_MBEV02000002.1"/>
</dbReference>
<evidence type="ECO:0000313" key="2">
    <source>
        <dbReference type="Proteomes" id="UP000175993"/>
    </source>
</evidence>
<dbReference type="AlphaFoldDB" id="A0ABD6GCB1"/>
<organism evidence="1 2">
    <name type="scientific">Agrobacterium vitis</name>
    <name type="common">Rhizobium vitis</name>
    <dbReference type="NCBI Taxonomy" id="373"/>
    <lineage>
        <taxon>Bacteria</taxon>
        <taxon>Pseudomonadati</taxon>
        <taxon>Pseudomonadota</taxon>
        <taxon>Alphaproteobacteria</taxon>
        <taxon>Hyphomicrobiales</taxon>
        <taxon>Rhizobiaceae</taxon>
        <taxon>Rhizobium/Agrobacterium group</taxon>
        <taxon>Agrobacterium</taxon>
    </lineage>
</organism>
<sequence length="98" mass="11056">MAFLIEILIPVTQALSDHGLGQIRSELTTRFGGVTLHANAPAEGLWEDGGSVERDRIVIVEVMAEELERDWWAEYRKKLEGMLAQDEIVVRAIPIDRL</sequence>
<protein>
    <recommendedName>
        <fullName evidence="3">DUF3240 domain-containing protein</fullName>
    </recommendedName>
</protein>
<name>A0ABD6GCB1_AGRVI</name>
<dbReference type="EMBL" id="MBEV02000002">
    <property type="protein sequence ID" value="MUP03974.1"/>
    <property type="molecule type" value="Genomic_DNA"/>
</dbReference>
<evidence type="ECO:0008006" key="3">
    <source>
        <dbReference type="Google" id="ProtNLM"/>
    </source>
</evidence>
<proteinExistence type="predicted"/>